<dbReference type="AlphaFoldDB" id="Q4T3K3"/>
<sequence>MRMFVLAGLWLLSHSHSQPGGSPGPDGAFFALRSCHQQLGGDAGEFFSPDYLCSNPPLWCNWTIRDKQDQVHVEDPAGGHRLLLKCWREAKFTSSTNLLEVVLLIGGWPGAPYRGFYGRYRAFGPPVDDSLRPVTAGLASPPTRLASTSGTARSGRGAGQSSSPHPDQNHQLRAPDDASPGTSGEVLEGSRLQEEEEEEEESADGHDHGPDPLPPEEPEPDWKPNVMEALSDLRGNPHSRNSSESPHLPGDHLFEVAVEVNFSPDLDQSWDQVARSLLLSLKSQIGPEPGGLQVHGVIHSTLQGLIAADVTGSRSGAVIVSVSTAGSGPGPSAEAKGVYVLFFLLSSLVLMLLAAAGLLYLRHRRGAFQVRCQSAGSTSVPEPQQTTGTAATAAPQSASCRRRRRRPGASGRAGRGRRSAARPWSRRCCASARWWWTDSRSRRREPRSEARDQNRDSFSSFLILIY</sequence>
<accession>Q4T3K3</accession>
<organism evidence="4">
    <name type="scientific">Tetraodon nigroviridis</name>
    <name type="common">Spotted green pufferfish</name>
    <name type="synonym">Chelonodon nigroviridis</name>
    <dbReference type="NCBI Taxonomy" id="99883"/>
    <lineage>
        <taxon>Eukaryota</taxon>
        <taxon>Metazoa</taxon>
        <taxon>Chordata</taxon>
        <taxon>Craniata</taxon>
        <taxon>Vertebrata</taxon>
        <taxon>Euteleostomi</taxon>
        <taxon>Actinopterygii</taxon>
        <taxon>Neopterygii</taxon>
        <taxon>Teleostei</taxon>
        <taxon>Neoteleostei</taxon>
        <taxon>Acanthomorphata</taxon>
        <taxon>Eupercaria</taxon>
        <taxon>Tetraodontiformes</taxon>
        <taxon>Tetradontoidea</taxon>
        <taxon>Tetraodontidae</taxon>
        <taxon>Tetraodon</taxon>
    </lineage>
</organism>
<protein>
    <submittedName>
        <fullName evidence="4">(spotted green pufferfish) hypothetical protein</fullName>
    </submittedName>
</protein>
<gene>
    <name evidence="4" type="ORF">GSTENG00007809001</name>
</gene>
<feature type="compositionally biased region" description="Polar residues" evidence="1">
    <location>
        <begin position="376"/>
        <end position="385"/>
    </location>
</feature>
<dbReference type="EMBL" id="CAAE01010022">
    <property type="protein sequence ID" value="CAF92529.1"/>
    <property type="molecule type" value="Genomic_DNA"/>
</dbReference>
<keyword evidence="2" id="KW-0472">Membrane</keyword>
<dbReference type="InterPro" id="IPR035914">
    <property type="entry name" value="Sperma_CUB_dom_sf"/>
</dbReference>
<feature type="chain" id="PRO_5004244282" evidence="3">
    <location>
        <begin position="18"/>
        <end position="466"/>
    </location>
</feature>
<feature type="compositionally biased region" description="Basic and acidic residues" evidence="1">
    <location>
        <begin position="167"/>
        <end position="176"/>
    </location>
</feature>
<evidence type="ECO:0000313" key="4">
    <source>
        <dbReference type="EMBL" id="CAF92529.1"/>
    </source>
</evidence>
<feature type="region of interest" description="Disordered" evidence="1">
    <location>
        <begin position="134"/>
        <end position="224"/>
    </location>
</feature>
<feature type="transmembrane region" description="Helical" evidence="2">
    <location>
        <begin position="338"/>
        <end position="361"/>
    </location>
</feature>
<dbReference type="OrthoDB" id="2015116at2759"/>
<keyword evidence="3" id="KW-0732">Signal</keyword>
<proteinExistence type="predicted"/>
<feature type="region of interest" description="Disordered" evidence="1">
    <location>
        <begin position="376"/>
        <end position="424"/>
    </location>
</feature>
<feature type="compositionally biased region" description="Low complexity" evidence="1">
    <location>
        <begin position="146"/>
        <end position="163"/>
    </location>
</feature>
<keyword evidence="2" id="KW-0812">Transmembrane</keyword>
<comment type="caution">
    <text evidence="4">The sequence shown here is derived from an EMBL/GenBank/DDBJ whole genome shotgun (WGS) entry which is preliminary data.</text>
</comment>
<reference evidence="4" key="2">
    <citation type="submission" date="2004-02" db="EMBL/GenBank/DDBJ databases">
        <authorList>
            <consortium name="Genoscope"/>
            <consortium name="Whitehead Institute Centre for Genome Research"/>
        </authorList>
    </citation>
    <scope>NUCLEOTIDE SEQUENCE</scope>
</reference>
<dbReference type="SUPFAM" id="SSF49854">
    <property type="entry name" value="Spermadhesin, CUB domain"/>
    <property type="match status" value="1"/>
</dbReference>
<feature type="compositionally biased region" description="Low complexity" evidence="1">
    <location>
        <begin position="386"/>
        <end position="399"/>
    </location>
</feature>
<feature type="signal peptide" evidence="3">
    <location>
        <begin position="1"/>
        <end position="17"/>
    </location>
</feature>
<evidence type="ECO:0000256" key="1">
    <source>
        <dbReference type="SAM" id="MobiDB-lite"/>
    </source>
</evidence>
<name>Q4T3K3_TETNG</name>
<keyword evidence="2" id="KW-1133">Transmembrane helix</keyword>
<dbReference type="KEGG" id="tng:GSTEN00007809G001"/>
<evidence type="ECO:0000256" key="2">
    <source>
        <dbReference type="SAM" id="Phobius"/>
    </source>
</evidence>
<reference evidence="4" key="1">
    <citation type="journal article" date="2004" name="Nature">
        <title>Genome duplication in the teleost fish Tetraodon nigroviridis reveals the early vertebrate proto-karyotype.</title>
        <authorList>
            <person name="Jaillon O."/>
            <person name="Aury J.-M."/>
            <person name="Brunet F."/>
            <person name="Petit J.-L."/>
            <person name="Stange-Thomann N."/>
            <person name="Mauceli E."/>
            <person name="Bouneau L."/>
            <person name="Fischer C."/>
            <person name="Ozouf-Costaz C."/>
            <person name="Bernot A."/>
            <person name="Nicaud S."/>
            <person name="Jaffe D."/>
            <person name="Fisher S."/>
            <person name="Lutfalla G."/>
            <person name="Dossat C."/>
            <person name="Segurens B."/>
            <person name="Dasilva C."/>
            <person name="Salanoubat M."/>
            <person name="Levy M."/>
            <person name="Boudet N."/>
            <person name="Castellano S."/>
            <person name="Anthouard V."/>
            <person name="Jubin C."/>
            <person name="Castelli V."/>
            <person name="Katinka M."/>
            <person name="Vacherie B."/>
            <person name="Biemont C."/>
            <person name="Skalli Z."/>
            <person name="Cattolico L."/>
            <person name="Poulain J."/>
            <person name="De Berardinis V."/>
            <person name="Cruaud C."/>
            <person name="Duprat S."/>
            <person name="Brottier P."/>
            <person name="Coutanceau J.-P."/>
            <person name="Gouzy J."/>
            <person name="Parra G."/>
            <person name="Lardier G."/>
            <person name="Chapple C."/>
            <person name="McKernan K.J."/>
            <person name="McEwan P."/>
            <person name="Bosak S."/>
            <person name="Kellis M."/>
            <person name="Volff J.-N."/>
            <person name="Guigo R."/>
            <person name="Zody M.C."/>
            <person name="Mesirov J."/>
            <person name="Lindblad-Toh K."/>
            <person name="Birren B."/>
            <person name="Nusbaum C."/>
            <person name="Kahn D."/>
            <person name="Robinson-Rechavi M."/>
            <person name="Laudet V."/>
            <person name="Schachter V."/>
            <person name="Quetier F."/>
            <person name="Saurin W."/>
            <person name="Scarpelli C."/>
            <person name="Wincker P."/>
            <person name="Lander E.S."/>
            <person name="Weissenbach J."/>
            <person name="Roest Crollius H."/>
        </authorList>
    </citation>
    <scope>NUCLEOTIDE SEQUENCE [LARGE SCALE GENOMIC DNA]</scope>
</reference>
<evidence type="ECO:0000256" key="3">
    <source>
        <dbReference type="SAM" id="SignalP"/>
    </source>
</evidence>